<feature type="compositionally biased region" description="Polar residues" evidence="5">
    <location>
        <begin position="170"/>
        <end position="181"/>
    </location>
</feature>
<dbReference type="Pfam" id="PF14011">
    <property type="entry name" value="ESX-1_EspG"/>
    <property type="match status" value="1"/>
</dbReference>
<proteinExistence type="inferred from homology"/>
<accession>A0ABW5HTP5</accession>
<evidence type="ECO:0000256" key="4">
    <source>
        <dbReference type="ARBA" id="ARBA00023186"/>
    </source>
</evidence>
<evidence type="ECO:0000313" key="6">
    <source>
        <dbReference type="EMBL" id="MFD2480208.1"/>
    </source>
</evidence>
<keyword evidence="7" id="KW-1185">Reference proteome</keyword>
<dbReference type="InterPro" id="IPR025734">
    <property type="entry name" value="EspG"/>
</dbReference>
<dbReference type="Proteomes" id="UP001597542">
    <property type="component" value="Unassembled WGS sequence"/>
</dbReference>
<evidence type="ECO:0000256" key="3">
    <source>
        <dbReference type="ARBA" id="ARBA00022490"/>
    </source>
</evidence>
<comment type="similarity">
    <text evidence="2">Belongs to the EspG family.</text>
</comment>
<sequence>MITLDRPTKFTLPTLYNLIRRRGGEPHQAIAEIPVFHDPDAERKLDQQVNEALTESGLMGPRGMDRDLLALIESISHPQLEYYGWFDGTFEDGSPGNYSVLCGSGNGGGFGLLRIIGENTVTVSRQRPDLLLQTFLDLMPAGKAAAGQPLVTSRSEYESGRSAGSEEVSQRSIMQSGQRSDQLSPLKEIQRILKLPRTGSGALYVATRPNGGRRRRIPKPVNFIDTSEGRWLMEERPGQDSLIVFTPGTPQALSERLRQAQSALG</sequence>
<name>A0ABW5HTP5_9PSEU</name>
<feature type="region of interest" description="Disordered" evidence="5">
    <location>
        <begin position="147"/>
        <end position="181"/>
    </location>
</feature>
<evidence type="ECO:0000256" key="2">
    <source>
        <dbReference type="ARBA" id="ARBA00006411"/>
    </source>
</evidence>
<evidence type="ECO:0000256" key="5">
    <source>
        <dbReference type="SAM" id="MobiDB-lite"/>
    </source>
</evidence>
<organism evidence="6 7">
    <name type="scientific">Amycolatopsis albidoflavus</name>
    <dbReference type="NCBI Taxonomy" id="102226"/>
    <lineage>
        <taxon>Bacteria</taxon>
        <taxon>Bacillati</taxon>
        <taxon>Actinomycetota</taxon>
        <taxon>Actinomycetes</taxon>
        <taxon>Pseudonocardiales</taxon>
        <taxon>Pseudonocardiaceae</taxon>
        <taxon>Amycolatopsis</taxon>
    </lineage>
</organism>
<dbReference type="RefSeq" id="WP_344282585.1">
    <property type="nucleotide sequence ID" value="NZ_BAAAHV010000021.1"/>
</dbReference>
<gene>
    <name evidence="6" type="ORF">ACFSUT_07990</name>
</gene>
<keyword evidence="4" id="KW-0143">Chaperone</keyword>
<reference evidence="7" key="1">
    <citation type="journal article" date="2019" name="Int. J. Syst. Evol. Microbiol.">
        <title>The Global Catalogue of Microorganisms (GCM) 10K type strain sequencing project: providing services to taxonomists for standard genome sequencing and annotation.</title>
        <authorList>
            <consortium name="The Broad Institute Genomics Platform"/>
            <consortium name="The Broad Institute Genome Sequencing Center for Infectious Disease"/>
            <person name="Wu L."/>
            <person name="Ma J."/>
        </authorList>
    </citation>
    <scope>NUCLEOTIDE SEQUENCE [LARGE SCALE GENOMIC DNA]</scope>
    <source>
        <strain evidence="7">CGMCC 4.7638</strain>
    </source>
</reference>
<evidence type="ECO:0000256" key="1">
    <source>
        <dbReference type="ARBA" id="ARBA00004496"/>
    </source>
</evidence>
<dbReference type="EMBL" id="JBHUKQ010000007">
    <property type="protein sequence ID" value="MFD2480208.1"/>
    <property type="molecule type" value="Genomic_DNA"/>
</dbReference>
<comment type="subcellular location">
    <subcellularLocation>
        <location evidence="1">Cytoplasm</location>
    </subcellularLocation>
</comment>
<evidence type="ECO:0000313" key="7">
    <source>
        <dbReference type="Proteomes" id="UP001597542"/>
    </source>
</evidence>
<keyword evidence="3" id="KW-0963">Cytoplasm</keyword>
<protein>
    <submittedName>
        <fullName evidence="6">ESX secretion-associated protein EspG</fullName>
    </submittedName>
</protein>
<comment type="caution">
    <text evidence="6">The sequence shown here is derived from an EMBL/GenBank/DDBJ whole genome shotgun (WGS) entry which is preliminary data.</text>
</comment>